<feature type="region of interest" description="Disordered" evidence="2">
    <location>
        <begin position="305"/>
        <end position="330"/>
    </location>
</feature>
<dbReference type="InterPro" id="IPR042401">
    <property type="entry name" value="SPMAP2-like"/>
</dbReference>
<dbReference type="AlphaFoldDB" id="A0A1J1HTQ5"/>
<reference evidence="3 4" key="1">
    <citation type="submission" date="2015-04" db="EMBL/GenBank/DDBJ databases">
        <authorList>
            <person name="Syromyatnikov M.Y."/>
            <person name="Popov V.N."/>
        </authorList>
    </citation>
    <scope>NUCLEOTIDE SEQUENCE [LARGE SCALE GENOMIC DNA]</scope>
</reference>
<evidence type="ECO:0000313" key="4">
    <source>
        <dbReference type="Proteomes" id="UP000183832"/>
    </source>
</evidence>
<dbReference type="InterPro" id="IPR006623">
    <property type="entry name" value="THEG"/>
</dbReference>
<keyword evidence="4" id="KW-1185">Reference proteome</keyword>
<dbReference type="OrthoDB" id="25466at2759"/>
<accession>A0A1J1HTQ5</accession>
<sequence>MVLCQQMKESFVGCKKIQQKSTKENCNKKLCNCVKIFGSDHLKAKRAKKFHCKSKRIRRLAEPKHLTPKHSEVMIQSNKIDIEVKRSYEEQTPVRIKLLAYPKVRKLVATRDAHKNSIDNHWYGRFNGLIQRSLLTMYSRFANVQTPERVCGKKWTRDDWMKHCEWLKKRALPKVVKTPPTPKNKKVPFSEIAESVLMLSQPRNPRERFKNVYGYISSVDAKALLYEPSERIVKLALPKQRKSEEKVDDEDEEEFQPFSVSLNALKYQPTDRIKELAIPKATEKPEDLSEFTNFGVIKRALNAQPNQRTVELSKPKAVVDDEDDEEKPFVNPKALKAKATKRIIELAKPRNPVGGANDEKN</sequence>
<dbReference type="Proteomes" id="UP000183832">
    <property type="component" value="Unassembled WGS sequence"/>
</dbReference>
<name>A0A1J1HTQ5_9DIPT</name>
<organism evidence="3 4">
    <name type="scientific">Clunio marinus</name>
    <dbReference type="NCBI Taxonomy" id="568069"/>
    <lineage>
        <taxon>Eukaryota</taxon>
        <taxon>Metazoa</taxon>
        <taxon>Ecdysozoa</taxon>
        <taxon>Arthropoda</taxon>
        <taxon>Hexapoda</taxon>
        <taxon>Insecta</taxon>
        <taxon>Pterygota</taxon>
        <taxon>Neoptera</taxon>
        <taxon>Endopterygota</taxon>
        <taxon>Diptera</taxon>
        <taxon>Nematocera</taxon>
        <taxon>Chironomoidea</taxon>
        <taxon>Chironomidae</taxon>
        <taxon>Clunio</taxon>
    </lineage>
</organism>
<keyword evidence="1" id="KW-0677">Repeat</keyword>
<dbReference type="Pfam" id="PF14912">
    <property type="entry name" value="THEG"/>
    <property type="match status" value="3"/>
</dbReference>
<dbReference type="PANTHER" id="PTHR15901:SF16">
    <property type="entry name" value="TESTICULAR HAPLOID EXPRESSED GENE PROTEIN"/>
    <property type="match status" value="1"/>
</dbReference>
<proteinExistence type="predicted"/>
<gene>
    <name evidence="3" type="ORF">CLUMA_CG005116</name>
</gene>
<dbReference type="SMART" id="SM00705">
    <property type="entry name" value="THEG"/>
    <property type="match status" value="6"/>
</dbReference>
<dbReference type="PANTHER" id="PTHR15901">
    <property type="entry name" value="TESTICULAR HAPLOID EXPRESSED GENE PROTEIN"/>
    <property type="match status" value="1"/>
</dbReference>
<protein>
    <submittedName>
        <fullName evidence="3">CLUMA_CG005116, isoform A</fullName>
    </submittedName>
</protein>
<dbReference type="EMBL" id="CVRI01000021">
    <property type="protein sequence ID" value="CRK91447.1"/>
    <property type="molecule type" value="Genomic_DNA"/>
</dbReference>
<evidence type="ECO:0000313" key="3">
    <source>
        <dbReference type="EMBL" id="CRK91447.1"/>
    </source>
</evidence>
<evidence type="ECO:0000256" key="1">
    <source>
        <dbReference type="ARBA" id="ARBA00022737"/>
    </source>
</evidence>
<evidence type="ECO:0000256" key="2">
    <source>
        <dbReference type="SAM" id="MobiDB-lite"/>
    </source>
</evidence>